<protein>
    <recommendedName>
        <fullName evidence="4">Dicarboxylate transport</fullName>
    </recommendedName>
</protein>
<gene>
    <name evidence="2" type="ORF">GCM10007167_02230</name>
</gene>
<evidence type="ECO:0000256" key="1">
    <source>
        <dbReference type="SAM" id="SignalP"/>
    </source>
</evidence>
<evidence type="ECO:0008006" key="4">
    <source>
        <dbReference type="Google" id="ProtNLM"/>
    </source>
</evidence>
<reference evidence="2" key="2">
    <citation type="submission" date="2020-09" db="EMBL/GenBank/DDBJ databases">
        <authorList>
            <person name="Sun Q."/>
            <person name="Kim S."/>
        </authorList>
    </citation>
    <scope>NUCLEOTIDE SEQUENCE</scope>
    <source>
        <strain evidence="2">KCTC 32020</strain>
    </source>
</reference>
<dbReference type="EMBL" id="BNCF01000001">
    <property type="protein sequence ID" value="GHE25388.1"/>
    <property type="molecule type" value="Genomic_DNA"/>
</dbReference>
<evidence type="ECO:0000313" key="2">
    <source>
        <dbReference type="EMBL" id="GHE25388.1"/>
    </source>
</evidence>
<comment type="caution">
    <text evidence="2">The sequence shown here is derived from an EMBL/GenBank/DDBJ whole genome shotgun (WGS) entry which is preliminary data.</text>
</comment>
<reference evidence="2" key="1">
    <citation type="journal article" date="2014" name="Int. J. Syst. Evol. Microbiol.">
        <title>Complete genome sequence of Corynebacterium casei LMG S-19264T (=DSM 44701T), isolated from a smear-ripened cheese.</title>
        <authorList>
            <consortium name="US DOE Joint Genome Institute (JGI-PGF)"/>
            <person name="Walter F."/>
            <person name="Albersmeier A."/>
            <person name="Kalinowski J."/>
            <person name="Ruckert C."/>
        </authorList>
    </citation>
    <scope>NUCLEOTIDE SEQUENCE</scope>
    <source>
        <strain evidence="2">KCTC 32020</strain>
    </source>
</reference>
<dbReference type="Proteomes" id="UP000636453">
    <property type="component" value="Unassembled WGS sequence"/>
</dbReference>
<feature type="signal peptide" evidence="1">
    <location>
        <begin position="1"/>
        <end position="25"/>
    </location>
</feature>
<keyword evidence="3" id="KW-1185">Reference proteome</keyword>
<keyword evidence="1" id="KW-0732">Signal</keyword>
<sequence>MCEAMVRRWLAVAAVGMALAAPAQARTLTARVQRVTTPVATLQDVRVALEWPAQADAGALRLQAARLDAPDLGYRLSALDWRCTLTRVERGWRCEGPVRSRQGQARLMLFFDEARTQATLARGATRIALDRNAAVPDLTRIDLTAVPLTWAQALLAQAWDDGRLGAGAFDARLQVLAPARGPLRVRGPLTLRGSAFDTPDGTVAGQNLVARLDLDLAFDAQDTARVAGTLQGGELLFGNAYLAPQGPVRVEVQAEGRDGTWRVPRFLWRQDGVLAAQGSGAFDATGTLRDLTLEARSGDLAALQAGYLSGWLGIAGLGELRSRGALDLALRLRDGVLESAEARVHAATLDDPKGRFAFDRLDGRIAYSAHAPVDSALRWQGGRLYGLGFGAAELPLRSGDGVLRLREPVRLPMLGGRVGFDSFELRPPQRGQGLDVRFGLSLDGLEVAELSKTLGWPAFGGELSGRIPRAHYANDRLDFDGGLTMAVFDGRVRVTSLAMERPFGTAPTLSADIELDGLDLHALTGVFDFGSITGRLDGRIAGLRLVDWTPVAFDARLATRRVPGVKQRISQRAVQSISSVGDASLVTTLQGQLIQLFDDFGYRRIGLSCRLVDEVCEMDGLGSAGAGFIIVEGAGVPRLTVIGFNRRVDWPTLVERLAAVGQGDVSPVVE</sequence>
<proteinExistence type="predicted"/>
<name>A0A918YUI4_9GAMM</name>
<evidence type="ECO:0000313" key="3">
    <source>
        <dbReference type="Proteomes" id="UP000636453"/>
    </source>
</evidence>
<dbReference type="AlphaFoldDB" id="A0A918YUI4"/>
<accession>A0A918YUI4</accession>
<feature type="chain" id="PRO_5037917912" description="Dicarboxylate transport" evidence="1">
    <location>
        <begin position="26"/>
        <end position="670"/>
    </location>
</feature>
<organism evidence="2 3">
    <name type="scientific">Vulcaniibacterium thermophilum</name>
    <dbReference type="NCBI Taxonomy" id="1169913"/>
    <lineage>
        <taxon>Bacteria</taxon>
        <taxon>Pseudomonadati</taxon>
        <taxon>Pseudomonadota</taxon>
        <taxon>Gammaproteobacteria</taxon>
        <taxon>Lysobacterales</taxon>
        <taxon>Lysobacteraceae</taxon>
        <taxon>Vulcaniibacterium</taxon>
    </lineage>
</organism>